<dbReference type="Gene3D" id="3.30.470.10">
    <property type="match status" value="1"/>
</dbReference>
<evidence type="ECO:0000313" key="8">
    <source>
        <dbReference type="Ensembl" id="ENSAMXP00005020752.1"/>
    </source>
</evidence>
<dbReference type="Gene3D" id="3.20.10.10">
    <property type="entry name" value="D-amino Acid Aminotransferase, subunit A, domain 2"/>
    <property type="match status" value="1"/>
</dbReference>
<evidence type="ECO:0000256" key="7">
    <source>
        <dbReference type="ARBA" id="ARBA00023304"/>
    </source>
</evidence>
<evidence type="ECO:0000313" key="9">
    <source>
        <dbReference type="Proteomes" id="UP000694621"/>
    </source>
</evidence>
<dbReference type="InterPro" id="IPR005786">
    <property type="entry name" value="B_amino_transII"/>
</dbReference>
<dbReference type="GO" id="GO:0006629">
    <property type="term" value="P:lipid metabolic process"/>
    <property type="evidence" value="ECO:0007669"/>
    <property type="project" value="UniProtKB-KW"/>
</dbReference>
<dbReference type="InterPro" id="IPR036038">
    <property type="entry name" value="Aminotransferase-like"/>
</dbReference>
<dbReference type="PANTHER" id="PTHR11825">
    <property type="entry name" value="SUBGROUP IIII AMINOTRANSFERASE"/>
    <property type="match status" value="1"/>
</dbReference>
<dbReference type="GO" id="GO:0004084">
    <property type="term" value="F:branched-chain-amino-acid transaminase activity"/>
    <property type="evidence" value="ECO:0007669"/>
    <property type="project" value="UniProtKB-EC"/>
</dbReference>
<dbReference type="EC" id="2.6.1.42" evidence="3"/>
<organism evidence="8 9">
    <name type="scientific">Astyanax mexicanus</name>
    <name type="common">Blind cave fish</name>
    <name type="synonym">Astyanax fasciatus mexicanus</name>
    <dbReference type="NCBI Taxonomy" id="7994"/>
    <lineage>
        <taxon>Eukaryota</taxon>
        <taxon>Metazoa</taxon>
        <taxon>Chordata</taxon>
        <taxon>Craniata</taxon>
        <taxon>Vertebrata</taxon>
        <taxon>Euteleostomi</taxon>
        <taxon>Actinopterygii</taxon>
        <taxon>Neopterygii</taxon>
        <taxon>Teleostei</taxon>
        <taxon>Ostariophysi</taxon>
        <taxon>Characiformes</taxon>
        <taxon>Characoidei</taxon>
        <taxon>Acestrorhamphidae</taxon>
        <taxon>Acestrorhamphinae</taxon>
        <taxon>Astyanax</taxon>
    </lineage>
</organism>
<evidence type="ECO:0000256" key="2">
    <source>
        <dbReference type="ARBA" id="ARBA00009320"/>
    </source>
</evidence>
<sequence>LSPPSSLSLCPSTHLSPKPDPSTLVFGKQFSDHMLTIYWSEKGGWEAPQIKPFQNLSIHPATSALHYSVQVSANKYRRKNGPSVSCLYFLHPDSNNCRLILIRYESVVNLCSLSLPQLFDKNELVQCIKKLIEVDQEWVPYSSDASLYIRPTFIGMEKGTGVLPYFPSNSVAAKPVKLSLSQTMFIYTDFSFKNCSFGNYGPTIAIQAEALKQGCQQVLWLYGEEEEITEVGTMNLFIYWTTENGGELRLCILSFFLNDLCVFQGEFKVTERKVGMKEFLDALKGGRVREVFGAGTACVVCPVGSLLYKGQVNQSLLTLSTSNVSVIFN</sequence>
<keyword evidence="7" id="KW-0100">Branched-chain amino acid biosynthesis</keyword>
<evidence type="ECO:0000256" key="3">
    <source>
        <dbReference type="ARBA" id="ARBA00013053"/>
    </source>
</evidence>
<evidence type="ECO:0000256" key="6">
    <source>
        <dbReference type="ARBA" id="ARBA00022898"/>
    </source>
</evidence>
<dbReference type="Proteomes" id="UP000694621">
    <property type="component" value="Unplaced"/>
</dbReference>
<comment type="cofactor">
    <cofactor evidence="1">
        <name>pyridoxal 5'-phosphate</name>
        <dbReference type="ChEBI" id="CHEBI:597326"/>
    </cofactor>
</comment>
<dbReference type="InterPro" id="IPR043132">
    <property type="entry name" value="BCAT-like_C"/>
</dbReference>
<dbReference type="Ensembl" id="ENSAMXT00005022930.1">
    <property type="protein sequence ID" value="ENSAMXP00005020752.1"/>
    <property type="gene ID" value="ENSAMXG00005010723.1"/>
</dbReference>
<protein>
    <recommendedName>
        <fullName evidence="3">branched-chain-amino-acid transaminase</fullName>
        <ecNumber evidence="3">2.6.1.42</ecNumber>
    </recommendedName>
</protein>
<dbReference type="GO" id="GO:0009098">
    <property type="term" value="P:L-leucine biosynthetic process"/>
    <property type="evidence" value="ECO:0007669"/>
    <property type="project" value="TreeGrafter"/>
</dbReference>
<dbReference type="GO" id="GO:0005739">
    <property type="term" value="C:mitochondrion"/>
    <property type="evidence" value="ECO:0007669"/>
    <property type="project" value="UniProtKB-SubCell"/>
</dbReference>
<evidence type="ECO:0000256" key="5">
    <source>
        <dbReference type="ARBA" id="ARBA00022679"/>
    </source>
</evidence>
<accession>A0A8B9JFD3</accession>
<dbReference type="InterPro" id="IPR043131">
    <property type="entry name" value="BCAT-like_N"/>
</dbReference>
<reference evidence="8" key="1">
    <citation type="submission" date="2025-08" db="UniProtKB">
        <authorList>
            <consortium name="Ensembl"/>
        </authorList>
    </citation>
    <scope>IDENTIFICATION</scope>
</reference>
<keyword evidence="7" id="KW-0028">Amino-acid biosynthesis</keyword>
<dbReference type="SUPFAM" id="SSF56752">
    <property type="entry name" value="D-aminoacid aminotransferase-like PLP-dependent enzymes"/>
    <property type="match status" value="1"/>
</dbReference>
<proteinExistence type="inferred from homology"/>
<dbReference type="PANTHER" id="PTHR11825:SF39">
    <property type="entry name" value="BRANCHED-CHAIN-AMINO-ACID AMINOTRANSFERASE, MITOCHONDRIAL"/>
    <property type="match status" value="1"/>
</dbReference>
<dbReference type="GO" id="GO:0009099">
    <property type="term" value="P:L-valine biosynthetic process"/>
    <property type="evidence" value="ECO:0007669"/>
    <property type="project" value="TreeGrafter"/>
</dbReference>
<dbReference type="AlphaFoldDB" id="A0A8B9JFD3"/>
<evidence type="ECO:0000256" key="4">
    <source>
        <dbReference type="ARBA" id="ARBA00022576"/>
    </source>
</evidence>
<keyword evidence="4" id="KW-0032">Aminotransferase</keyword>
<keyword evidence="6" id="KW-0663">Pyridoxal phosphate</keyword>
<name>A0A8B9JFD3_ASTMX</name>
<keyword evidence="5" id="KW-0808">Transferase</keyword>
<evidence type="ECO:0000256" key="1">
    <source>
        <dbReference type="ARBA" id="ARBA00001933"/>
    </source>
</evidence>
<comment type="similarity">
    <text evidence="2">Belongs to the class-IV pyridoxal-phosphate-dependent aminotransferase family.</text>
</comment>